<comment type="caution">
    <text evidence="2">The sequence shown here is derived from an EMBL/GenBank/DDBJ whole genome shotgun (WGS) entry which is preliminary data.</text>
</comment>
<accession>A0A3M7SSW8</accession>
<evidence type="ECO:0000313" key="3">
    <source>
        <dbReference type="Proteomes" id="UP000276133"/>
    </source>
</evidence>
<proteinExistence type="predicted"/>
<dbReference type="AlphaFoldDB" id="A0A3M7SSW8"/>
<feature type="transmembrane region" description="Helical" evidence="1">
    <location>
        <begin position="15"/>
        <end position="34"/>
    </location>
</feature>
<reference evidence="2 3" key="1">
    <citation type="journal article" date="2018" name="Sci. Rep.">
        <title>Genomic signatures of local adaptation to the degree of environmental predictability in rotifers.</title>
        <authorList>
            <person name="Franch-Gras L."/>
            <person name="Hahn C."/>
            <person name="Garcia-Roger E.M."/>
            <person name="Carmona M.J."/>
            <person name="Serra M."/>
            <person name="Gomez A."/>
        </authorList>
    </citation>
    <scope>NUCLEOTIDE SEQUENCE [LARGE SCALE GENOMIC DNA]</scope>
    <source>
        <strain evidence="2">HYR1</strain>
    </source>
</reference>
<keyword evidence="1" id="KW-0472">Membrane</keyword>
<gene>
    <name evidence="2" type="ORF">BpHYR1_028470</name>
</gene>
<organism evidence="2 3">
    <name type="scientific">Brachionus plicatilis</name>
    <name type="common">Marine rotifer</name>
    <name type="synonym">Brachionus muelleri</name>
    <dbReference type="NCBI Taxonomy" id="10195"/>
    <lineage>
        <taxon>Eukaryota</taxon>
        <taxon>Metazoa</taxon>
        <taxon>Spiralia</taxon>
        <taxon>Gnathifera</taxon>
        <taxon>Rotifera</taxon>
        <taxon>Eurotatoria</taxon>
        <taxon>Monogononta</taxon>
        <taxon>Pseudotrocha</taxon>
        <taxon>Ploima</taxon>
        <taxon>Brachionidae</taxon>
        <taxon>Brachionus</taxon>
    </lineage>
</organism>
<evidence type="ECO:0000256" key="1">
    <source>
        <dbReference type="SAM" id="Phobius"/>
    </source>
</evidence>
<keyword evidence="1" id="KW-0812">Transmembrane</keyword>
<protein>
    <recommendedName>
        <fullName evidence="4">Transmembrane protein</fullName>
    </recommendedName>
</protein>
<evidence type="ECO:0000313" key="2">
    <source>
        <dbReference type="EMBL" id="RNA38846.1"/>
    </source>
</evidence>
<dbReference type="EMBL" id="REGN01000814">
    <property type="protein sequence ID" value="RNA38846.1"/>
    <property type="molecule type" value="Genomic_DNA"/>
</dbReference>
<sequence length="191" mass="22966">MEMHSRWTFRINETFMILFNSIFDAPLLILFRLFGRLRELNRDFVCKKEVRYFGDKKSKTHFERFSLQSTRKPKIRTLNYHSSHVYNNGTNAKYESQIRHIYAVIRTVEINIFYLIKFNFDSKDLGQFSILDKNLQINGFSHIKIINQYQIRNSSQETSKKNQKQQINSDDPFDPEFAFITSFQHLKSKYP</sequence>
<name>A0A3M7SSW8_BRAPC</name>
<keyword evidence="3" id="KW-1185">Reference proteome</keyword>
<keyword evidence="1" id="KW-1133">Transmembrane helix</keyword>
<evidence type="ECO:0008006" key="4">
    <source>
        <dbReference type="Google" id="ProtNLM"/>
    </source>
</evidence>
<dbReference type="Proteomes" id="UP000276133">
    <property type="component" value="Unassembled WGS sequence"/>
</dbReference>